<evidence type="ECO:0000313" key="12">
    <source>
        <dbReference type="EMBL" id="QDJ14385.1"/>
    </source>
</evidence>
<dbReference type="Pfam" id="PF02899">
    <property type="entry name" value="Phage_int_SAM_1"/>
    <property type="match status" value="1"/>
</dbReference>
<comment type="subunit">
    <text evidence="11">Forms a cyclic heterotetrameric complex composed of two molecules of XerC and two molecules of XerD.</text>
</comment>
<evidence type="ECO:0000256" key="6">
    <source>
        <dbReference type="ARBA" id="ARBA00022829"/>
    </source>
</evidence>
<reference evidence="12" key="1">
    <citation type="submission" date="2017-06" db="EMBL/GenBank/DDBJ databases">
        <title>Genome sequencing of pathogenic and non-pathogenic strains within Bisgaard taxon 40.</title>
        <authorList>
            <person name="Ladner J.T."/>
            <person name="Lovett S.P."/>
            <person name="Koroleva G."/>
            <person name="Lorch J.M."/>
        </authorList>
    </citation>
    <scope>NUCLEOTIDE SEQUENCE</scope>
    <source>
        <strain evidence="12">27576-1-I1</strain>
    </source>
</reference>
<dbReference type="InterPro" id="IPR010998">
    <property type="entry name" value="Integrase_recombinase_N"/>
</dbReference>
<dbReference type="Pfam" id="PF00589">
    <property type="entry name" value="Phage_integrase"/>
    <property type="match status" value="1"/>
</dbReference>
<dbReference type="GO" id="GO:0003677">
    <property type="term" value="F:DNA binding"/>
    <property type="evidence" value="ECO:0007669"/>
    <property type="project" value="UniProtKB-UniRule"/>
</dbReference>
<dbReference type="InterPro" id="IPR002104">
    <property type="entry name" value="Integrase_catalytic"/>
</dbReference>
<dbReference type="Proteomes" id="UP000955338">
    <property type="component" value="Chromosome"/>
</dbReference>
<evidence type="ECO:0000313" key="13">
    <source>
        <dbReference type="Proteomes" id="UP000955338"/>
    </source>
</evidence>
<evidence type="ECO:0000256" key="1">
    <source>
        <dbReference type="ARBA" id="ARBA00004496"/>
    </source>
</evidence>
<dbReference type="CDD" id="cd00798">
    <property type="entry name" value="INT_XerDC_C"/>
    <property type="match status" value="1"/>
</dbReference>
<evidence type="ECO:0000256" key="9">
    <source>
        <dbReference type="ARBA" id="ARBA00023172"/>
    </source>
</evidence>
<evidence type="ECO:0000256" key="5">
    <source>
        <dbReference type="ARBA" id="ARBA00022618"/>
    </source>
</evidence>
<comment type="function">
    <text evidence="11">Site-specific tyrosine recombinase, which acts by catalyzing the cutting and rejoining of the recombining DNA molecules. The XerC-XerD complex is essential to convert dimers of the bacterial chromosome into monomers to permit their segregation at cell division. It also contributes to the segregational stability of plasmids.</text>
</comment>
<feature type="active site" evidence="11">
    <location>
        <position position="247"/>
    </location>
</feature>
<dbReference type="RefSeq" id="WP_261919536.1">
    <property type="nucleotide sequence ID" value="NZ_CP022011.1"/>
</dbReference>
<dbReference type="NCBIfam" id="TIGR02224">
    <property type="entry name" value="recomb_XerC"/>
    <property type="match status" value="1"/>
</dbReference>
<dbReference type="GO" id="GO:0006313">
    <property type="term" value="P:DNA transposition"/>
    <property type="evidence" value="ECO:0007669"/>
    <property type="project" value="UniProtKB-UniRule"/>
</dbReference>
<dbReference type="InterPro" id="IPR011931">
    <property type="entry name" value="Recomb_XerC"/>
</dbReference>
<keyword evidence="8 11" id="KW-0238">DNA-binding</keyword>
<evidence type="ECO:0000256" key="10">
    <source>
        <dbReference type="ARBA" id="ARBA00023306"/>
    </source>
</evidence>
<dbReference type="InterPro" id="IPR013762">
    <property type="entry name" value="Integrase-like_cat_sf"/>
</dbReference>
<dbReference type="InterPro" id="IPR004107">
    <property type="entry name" value="Integrase_SAM-like_N"/>
</dbReference>
<accession>A0A8D4IZM2</accession>
<dbReference type="PROSITE" id="PS51900">
    <property type="entry name" value="CB"/>
    <property type="match status" value="1"/>
</dbReference>
<comment type="subcellular location">
    <subcellularLocation>
        <location evidence="1 11">Cytoplasm</location>
    </subcellularLocation>
</comment>
<keyword evidence="7 11" id="KW-0229">DNA integration</keyword>
<dbReference type="GO" id="GO:0051301">
    <property type="term" value="P:cell division"/>
    <property type="evidence" value="ECO:0007669"/>
    <property type="project" value="UniProtKB-UniRule"/>
</dbReference>
<keyword evidence="13" id="KW-1185">Reference proteome</keyword>
<dbReference type="SUPFAM" id="SSF56349">
    <property type="entry name" value="DNA breaking-rejoining enzymes"/>
    <property type="match status" value="1"/>
</dbReference>
<feature type="active site" evidence="11">
    <location>
        <position position="244"/>
    </location>
</feature>
<proteinExistence type="inferred from homology"/>
<feature type="active site" evidence="11">
    <location>
        <position position="270"/>
    </location>
</feature>
<gene>
    <name evidence="11 12" type="primary">xerC</name>
    <name evidence="12" type="ORF">CEP48_02665</name>
</gene>
<keyword evidence="5 11" id="KW-0132">Cell division</keyword>
<evidence type="ECO:0000256" key="7">
    <source>
        <dbReference type="ARBA" id="ARBA00022908"/>
    </source>
</evidence>
<dbReference type="PROSITE" id="PS51898">
    <property type="entry name" value="TYR_RECOMBINASE"/>
    <property type="match status" value="1"/>
</dbReference>
<dbReference type="Gene3D" id="1.10.443.10">
    <property type="entry name" value="Intergrase catalytic core"/>
    <property type="match status" value="1"/>
</dbReference>
<dbReference type="NCBIfam" id="NF001399">
    <property type="entry name" value="PRK00283.1"/>
    <property type="match status" value="1"/>
</dbReference>
<keyword evidence="10 11" id="KW-0131">Cell cycle</keyword>
<dbReference type="PANTHER" id="PTHR30349">
    <property type="entry name" value="PHAGE INTEGRASE-RELATED"/>
    <property type="match status" value="1"/>
</dbReference>
<dbReference type="PANTHER" id="PTHR30349:SF81">
    <property type="entry name" value="TYROSINE RECOMBINASE XERC"/>
    <property type="match status" value="1"/>
</dbReference>
<dbReference type="GO" id="GO:0005737">
    <property type="term" value="C:cytoplasm"/>
    <property type="evidence" value="ECO:0007669"/>
    <property type="project" value="UniProtKB-SubCell"/>
</dbReference>
<evidence type="ECO:0000256" key="4">
    <source>
        <dbReference type="ARBA" id="ARBA00022490"/>
    </source>
</evidence>
<evidence type="ECO:0000256" key="3">
    <source>
        <dbReference type="ARBA" id="ARBA00015804"/>
    </source>
</evidence>
<dbReference type="AlphaFoldDB" id="A0A8D4IZM2"/>
<dbReference type="GO" id="GO:0009037">
    <property type="term" value="F:tyrosine-based site-specific recombinase activity"/>
    <property type="evidence" value="ECO:0007669"/>
    <property type="project" value="UniProtKB-UniRule"/>
</dbReference>
<dbReference type="InterPro" id="IPR050090">
    <property type="entry name" value="Tyrosine_recombinase_XerCD"/>
</dbReference>
<dbReference type="Gene3D" id="1.10.150.130">
    <property type="match status" value="1"/>
</dbReference>
<dbReference type="EMBL" id="CP022011">
    <property type="protein sequence ID" value="QDJ14385.1"/>
    <property type="molecule type" value="Genomic_DNA"/>
</dbReference>
<dbReference type="InterPro" id="IPR023009">
    <property type="entry name" value="Tyrosine_recombinase_XerC/XerD"/>
</dbReference>
<evidence type="ECO:0000256" key="2">
    <source>
        <dbReference type="ARBA" id="ARBA00006657"/>
    </source>
</evidence>
<keyword evidence="4 11" id="KW-0963">Cytoplasm</keyword>
<name>A0A8D4IZM2_9PAST</name>
<dbReference type="HAMAP" id="MF_01808">
    <property type="entry name" value="Recomb_XerC_XerD"/>
    <property type="match status" value="1"/>
</dbReference>
<evidence type="ECO:0000256" key="8">
    <source>
        <dbReference type="ARBA" id="ARBA00023125"/>
    </source>
</evidence>
<dbReference type="NCBIfam" id="NF040815">
    <property type="entry name" value="recomb_XerA_Arch"/>
    <property type="match status" value="1"/>
</dbReference>
<feature type="active site" evidence="11">
    <location>
        <position position="176"/>
    </location>
</feature>
<organism evidence="12 13">
    <name type="scientific">Mergibacter septicus</name>
    <dbReference type="NCBI Taxonomy" id="221402"/>
    <lineage>
        <taxon>Bacteria</taxon>
        <taxon>Pseudomonadati</taxon>
        <taxon>Pseudomonadota</taxon>
        <taxon>Gammaproteobacteria</taxon>
        <taxon>Pasteurellales</taxon>
        <taxon>Pasteurellaceae</taxon>
        <taxon>Mergibacter</taxon>
    </lineage>
</organism>
<keyword evidence="9 11" id="KW-0233">DNA recombination</keyword>
<feature type="active site" description="O-(3'-phospho-DNA)-tyrosine intermediate" evidence="11">
    <location>
        <position position="279"/>
    </location>
</feature>
<feature type="active site" evidence="11">
    <location>
        <position position="152"/>
    </location>
</feature>
<keyword evidence="6 11" id="KW-0159">Chromosome partition</keyword>
<dbReference type="GO" id="GO:0007059">
    <property type="term" value="P:chromosome segregation"/>
    <property type="evidence" value="ECO:0007669"/>
    <property type="project" value="UniProtKB-UniRule"/>
</dbReference>
<evidence type="ECO:0000256" key="11">
    <source>
        <dbReference type="HAMAP-Rule" id="MF_01808"/>
    </source>
</evidence>
<sequence length="306" mass="35523">MTDTQTSFTYWLQRYYDYLRIERQLSPHTLTNYYRQLSACIEILQQHQIENWQQVDASVVRFILSNSKKAGLSAKSLALRLSTLRSFFHYLLEKGVINVNPAEGISAPKQKRHLPKNIATEEVFQLLENKSQEPIDLRDRAMLELMYSAGLRLSELQSLNLEDLDLRNRELRVLGKGNKERLLPFGKYALAAIRAWLEVRPRFNPSNNALFVSQLGRRISHRAIHLRMKAWGIRQGLASHLHPHKLRHSFATHLLEAGVDLRSVQELLGHANLSTTQIYTHLNFQHLAEVYDSAHPRAKRHQNKKL</sequence>
<protein>
    <recommendedName>
        <fullName evidence="3 11">Tyrosine recombinase XerC</fullName>
    </recommendedName>
</protein>
<comment type="similarity">
    <text evidence="2 11">Belongs to the 'phage' integrase family. XerC subfamily.</text>
</comment>
<dbReference type="InterPro" id="IPR044068">
    <property type="entry name" value="CB"/>
</dbReference>
<dbReference type="InterPro" id="IPR011010">
    <property type="entry name" value="DNA_brk_join_enz"/>
</dbReference>